<evidence type="ECO:0000256" key="2">
    <source>
        <dbReference type="SAM" id="Phobius"/>
    </source>
</evidence>
<feature type="transmembrane region" description="Helical" evidence="2">
    <location>
        <begin position="37"/>
        <end position="55"/>
    </location>
</feature>
<feature type="region of interest" description="Disordered" evidence="1">
    <location>
        <begin position="118"/>
        <end position="156"/>
    </location>
</feature>
<keyword evidence="2" id="KW-1133">Transmembrane helix</keyword>
<dbReference type="OrthoDB" id="6137187at2759"/>
<gene>
    <name evidence="3" type="ORF">MGAL_10B057617</name>
</gene>
<evidence type="ECO:0000256" key="1">
    <source>
        <dbReference type="SAM" id="MobiDB-lite"/>
    </source>
</evidence>
<proteinExistence type="predicted"/>
<accession>A0A8B6HFS1</accession>
<keyword evidence="2" id="KW-0472">Membrane</keyword>
<keyword evidence="2" id="KW-0812">Transmembrane</keyword>
<sequence length="252" mass="28507">MSFTFSVKRTTVSTIKRRKTTTPNHEGGDKGLNEREVILYSICAVVFALVILVCISCQHRYKQIYDNFRSYQTVNRRRRNKPEISLPNIPHGDIEGIYEVIDESNMIDVNIENVRYNSQPVTYNDDSNSDSTEKNDYLTPYQPADDDSITNKSDSSEISNCNNEITSDCRSIASSYGVPESRSSYLTMYQPIVACIDIQENTFSQFLNKPGSFEQEVHTSESGCLNPYEPMIAARDLHDYLSVPGSLSDTST</sequence>
<feature type="region of interest" description="Disordered" evidence="1">
    <location>
        <begin position="1"/>
        <end position="28"/>
    </location>
</feature>
<dbReference type="AlphaFoldDB" id="A0A8B6HFS1"/>
<dbReference type="EMBL" id="UYJE01009962">
    <property type="protein sequence ID" value="VDI78440.1"/>
    <property type="molecule type" value="Genomic_DNA"/>
</dbReference>
<evidence type="ECO:0000313" key="4">
    <source>
        <dbReference type="Proteomes" id="UP000596742"/>
    </source>
</evidence>
<evidence type="ECO:0000313" key="3">
    <source>
        <dbReference type="EMBL" id="VDI78440.1"/>
    </source>
</evidence>
<organism evidence="3 4">
    <name type="scientific">Mytilus galloprovincialis</name>
    <name type="common">Mediterranean mussel</name>
    <dbReference type="NCBI Taxonomy" id="29158"/>
    <lineage>
        <taxon>Eukaryota</taxon>
        <taxon>Metazoa</taxon>
        <taxon>Spiralia</taxon>
        <taxon>Lophotrochozoa</taxon>
        <taxon>Mollusca</taxon>
        <taxon>Bivalvia</taxon>
        <taxon>Autobranchia</taxon>
        <taxon>Pteriomorphia</taxon>
        <taxon>Mytilida</taxon>
        <taxon>Mytiloidea</taxon>
        <taxon>Mytilidae</taxon>
        <taxon>Mytilinae</taxon>
        <taxon>Mytilus</taxon>
    </lineage>
</organism>
<comment type="caution">
    <text evidence="3">The sequence shown here is derived from an EMBL/GenBank/DDBJ whole genome shotgun (WGS) entry which is preliminary data.</text>
</comment>
<name>A0A8B6HFS1_MYTGA</name>
<protein>
    <submittedName>
        <fullName evidence="3">Uncharacterized protein</fullName>
    </submittedName>
</protein>
<dbReference type="Proteomes" id="UP000596742">
    <property type="component" value="Unassembled WGS sequence"/>
</dbReference>
<keyword evidence="4" id="KW-1185">Reference proteome</keyword>
<feature type="compositionally biased region" description="Polar residues" evidence="1">
    <location>
        <begin position="118"/>
        <end position="130"/>
    </location>
</feature>
<reference evidence="3" key="1">
    <citation type="submission" date="2018-11" db="EMBL/GenBank/DDBJ databases">
        <authorList>
            <person name="Alioto T."/>
            <person name="Alioto T."/>
        </authorList>
    </citation>
    <scope>NUCLEOTIDE SEQUENCE</scope>
</reference>
<feature type="compositionally biased region" description="Polar residues" evidence="1">
    <location>
        <begin position="1"/>
        <end position="14"/>
    </location>
</feature>